<gene>
    <name evidence="2" type="ORF">AN216_13110</name>
</gene>
<dbReference type="EMBL" id="LJGU01000123">
    <property type="protein sequence ID" value="OEV03139.1"/>
    <property type="molecule type" value="Genomic_DNA"/>
</dbReference>
<evidence type="ECO:0000313" key="2">
    <source>
        <dbReference type="EMBL" id="OEV03139.1"/>
    </source>
</evidence>
<dbReference type="CDD" id="cd04301">
    <property type="entry name" value="NAT_SF"/>
    <property type="match status" value="1"/>
</dbReference>
<evidence type="ECO:0000313" key="3">
    <source>
        <dbReference type="Proteomes" id="UP000176101"/>
    </source>
</evidence>
<dbReference type="Proteomes" id="UP000176101">
    <property type="component" value="Unassembled WGS sequence"/>
</dbReference>
<protein>
    <submittedName>
        <fullName evidence="2">GCN5 family acetyltransferase</fullName>
    </submittedName>
</protein>
<dbReference type="PROSITE" id="PS51186">
    <property type="entry name" value="GNAT"/>
    <property type="match status" value="1"/>
</dbReference>
<dbReference type="OrthoDB" id="164800at2"/>
<dbReference type="SUPFAM" id="SSF55729">
    <property type="entry name" value="Acyl-CoA N-acyltransferases (Nat)"/>
    <property type="match status" value="1"/>
</dbReference>
<accession>A0A1E7KGT1</accession>
<dbReference type="GO" id="GO:0016747">
    <property type="term" value="F:acyltransferase activity, transferring groups other than amino-acyl groups"/>
    <property type="evidence" value="ECO:0007669"/>
    <property type="project" value="InterPro"/>
</dbReference>
<dbReference type="AlphaFoldDB" id="A0A1E7KGT1"/>
<dbReference type="RefSeq" id="WP_070196836.1">
    <property type="nucleotide sequence ID" value="NZ_LJGU01000123.1"/>
</dbReference>
<sequence length="269" mass="28961">MDPDALLTDFDVQLRQRARGGAGADTEQIGGVVRLTAGPGRWSGVVWSDLDEGTADRAIAAQVRHYAVREREFEWKLYAHDEPADLGARLRAAGFRPEPRETVMVANVAELATEVVLPEGVRLRPVTDPDAVEPLAEAHAAAFGTGRPELAEELRAQLAGEPETVAMVVATARGRPVSGARVELPPHADFAGLWGGGTAPAWRGCGIYRALVAYRARIAAERGYRYLHVDASEQSRPILRRLGFIPLTTTTPYVHRPPGIANAPAAQLG</sequence>
<proteinExistence type="predicted"/>
<organism evidence="2 3">
    <name type="scientific">Streptomyces oceani</name>
    <dbReference type="NCBI Taxonomy" id="1075402"/>
    <lineage>
        <taxon>Bacteria</taxon>
        <taxon>Bacillati</taxon>
        <taxon>Actinomycetota</taxon>
        <taxon>Actinomycetes</taxon>
        <taxon>Kitasatosporales</taxon>
        <taxon>Streptomycetaceae</taxon>
        <taxon>Streptomyces</taxon>
    </lineage>
</organism>
<dbReference type="Gene3D" id="3.40.630.30">
    <property type="match status" value="1"/>
</dbReference>
<evidence type="ECO:0000259" key="1">
    <source>
        <dbReference type="PROSITE" id="PS51186"/>
    </source>
</evidence>
<reference evidence="2 3" key="1">
    <citation type="journal article" date="2016" name="Front. Microbiol.">
        <title>Comparative Genomics Analysis of Streptomyces Species Reveals Their Adaptation to the Marine Environment and Their Diversity at the Genomic Level.</title>
        <authorList>
            <person name="Tian X."/>
            <person name="Zhang Z."/>
            <person name="Yang T."/>
            <person name="Chen M."/>
            <person name="Li J."/>
            <person name="Chen F."/>
            <person name="Yang J."/>
            <person name="Li W."/>
            <person name="Zhang B."/>
            <person name="Zhang Z."/>
            <person name="Wu J."/>
            <person name="Zhang C."/>
            <person name="Long L."/>
            <person name="Xiao J."/>
        </authorList>
    </citation>
    <scope>NUCLEOTIDE SEQUENCE [LARGE SCALE GENOMIC DNA]</scope>
    <source>
        <strain evidence="2 3">SCSIO 02100</strain>
    </source>
</reference>
<comment type="caution">
    <text evidence="2">The sequence shown here is derived from an EMBL/GenBank/DDBJ whole genome shotgun (WGS) entry which is preliminary data.</text>
</comment>
<dbReference type="PATRIC" id="fig|1075402.3.peg.2841"/>
<feature type="domain" description="N-acetyltransferase" evidence="1">
    <location>
        <begin position="121"/>
        <end position="267"/>
    </location>
</feature>
<keyword evidence="3" id="KW-1185">Reference proteome</keyword>
<keyword evidence="2" id="KW-0808">Transferase</keyword>
<dbReference type="InterPro" id="IPR000182">
    <property type="entry name" value="GNAT_dom"/>
</dbReference>
<name>A0A1E7KGT1_9ACTN</name>
<dbReference type="STRING" id="1075402.AN216_13110"/>
<dbReference type="Pfam" id="PF00583">
    <property type="entry name" value="Acetyltransf_1"/>
    <property type="match status" value="1"/>
</dbReference>
<dbReference type="InterPro" id="IPR016181">
    <property type="entry name" value="Acyl_CoA_acyltransferase"/>
</dbReference>